<dbReference type="RefSeq" id="WP_203835698.1">
    <property type="nucleotide sequence ID" value="NZ_BAAATV010000030.1"/>
</dbReference>
<organism evidence="2 3">
    <name type="scientific">Winogradskya humida</name>
    <dbReference type="NCBI Taxonomy" id="113566"/>
    <lineage>
        <taxon>Bacteria</taxon>
        <taxon>Bacillati</taxon>
        <taxon>Actinomycetota</taxon>
        <taxon>Actinomycetes</taxon>
        <taxon>Micromonosporales</taxon>
        <taxon>Micromonosporaceae</taxon>
        <taxon>Winogradskya</taxon>
    </lineage>
</organism>
<keyword evidence="1" id="KW-0472">Membrane</keyword>
<proteinExistence type="predicted"/>
<accession>A0ABQ3ZIM4</accession>
<sequence length="218" mass="22306">MIGGQGPRRLSGGIAVAGVGGGLLVVAVLAVLSPAFVVGLAPEWFTDHGTARLIVRVGVVVAVVLAAAGLVGVVLWGRSRFAGRLPGPREMVVTLLRAFPVVVVVAVWLGAMMLAFLADTEPGRVHDAAPVLLGDYGRIDNVMLGTGLVIAGIPVVVAVVAGIRGAGGAAGFFAVLAVVLAVCAVFLLRDGRNALQDERRSDRTECVYFVGGYDCPDA</sequence>
<keyword evidence="1" id="KW-1133">Transmembrane helix</keyword>
<dbReference type="EMBL" id="BOMN01000018">
    <property type="protein sequence ID" value="GIE18431.1"/>
    <property type="molecule type" value="Genomic_DNA"/>
</dbReference>
<keyword evidence="3" id="KW-1185">Reference proteome</keyword>
<evidence type="ECO:0000313" key="2">
    <source>
        <dbReference type="EMBL" id="GIE18431.1"/>
    </source>
</evidence>
<keyword evidence="1" id="KW-0812">Transmembrane</keyword>
<feature type="transmembrane region" description="Helical" evidence="1">
    <location>
        <begin position="170"/>
        <end position="188"/>
    </location>
</feature>
<evidence type="ECO:0000313" key="3">
    <source>
        <dbReference type="Proteomes" id="UP000603200"/>
    </source>
</evidence>
<evidence type="ECO:0000256" key="1">
    <source>
        <dbReference type="SAM" id="Phobius"/>
    </source>
</evidence>
<protein>
    <submittedName>
        <fullName evidence="2">Uncharacterized protein</fullName>
    </submittedName>
</protein>
<feature type="transmembrane region" description="Helical" evidence="1">
    <location>
        <begin position="142"/>
        <end position="163"/>
    </location>
</feature>
<gene>
    <name evidence="2" type="ORF">Ahu01nite_015330</name>
</gene>
<name>A0ABQ3ZIM4_9ACTN</name>
<reference evidence="2 3" key="1">
    <citation type="submission" date="2021-01" db="EMBL/GenBank/DDBJ databases">
        <title>Whole genome shotgun sequence of Actinoplanes humidus NBRC 14915.</title>
        <authorList>
            <person name="Komaki H."/>
            <person name="Tamura T."/>
        </authorList>
    </citation>
    <scope>NUCLEOTIDE SEQUENCE [LARGE SCALE GENOMIC DNA]</scope>
    <source>
        <strain evidence="2 3">NBRC 14915</strain>
    </source>
</reference>
<feature type="transmembrane region" description="Helical" evidence="1">
    <location>
        <begin position="53"/>
        <end position="77"/>
    </location>
</feature>
<dbReference type="Proteomes" id="UP000603200">
    <property type="component" value="Unassembled WGS sequence"/>
</dbReference>
<feature type="transmembrane region" description="Helical" evidence="1">
    <location>
        <begin position="12"/>
        <end position="41"/>
    </location>
</feature>
<feature type="transmembrane region" description="Helical" evidence="1">
    <location>
        <begin position="98"/>
        <end position="118"/>
    </location>
</feature>
<comment type="caution">
    <text evidence="2">The sequence shown here is derived from an EMBL/GenBank/DDBJ whole genome shotgun (WGS) entry which is preliminary data.</text>
</comment>